<sequence>MMSVGLSERVSWQARTRTTIFPFLVFLVAFFAIIALFIWAFLELEEGRFAERGPACAASLERLMAADTMVALEREKYLLDAMGCRVWRQVQNAGAQVR</sequence>
<organism evidence="2 3">
    <name type="scientific">Paracraurococcus ruber</name>
    <dbReference type="NCBI Taxonomy" id="77675"/>
    <lineage>
        <taxon>Bacteria</taxon>
        <taxon>Pseudomonadati</taxon>
        <taxon>Pseudomonadota</taxon>
        <taxon>Alphaproteobacteria</taxon>
        <taxon>Acetobacterales</taxon>
        <taxon>Roseomonadaceae</taxon>
        <taxon>Paracraurococcus</taxon>
    </lineage>
</organism>
<proteinExistence type="predicted"/>
<protein>
    <submittedName>
        <fullName evidence="2">Uncharacterized protein</fullName>
    </submittedName>
</protein>
<keyword evidence="3" id="KW-1185">Reference proteome</keyword>
<keyword evidence="1" id="KW-1133">Transmembrane helix</keyword>
<comment type="caution">
    <text evidence="2">The sequence shown here is derived from an EMBL/GenBank/DDBJ whole genome shotgun (WGS) entry which is preliminary data.</text>
</comment>
<accession>A0ABS1CTU7</accession>
<keyword evidence="1" id="KW-0812">Transmembrane</keyword>
<feature type="transmembrane region" description="Helical" evidence="1">
    <location>
        <begin position="20"/>
        <end position="42"/>
    </location>
</feature>
<dbReference type="EMBL" id="NRSG01000028">
    <property type="protein sequence ID" value="MBK1657804.1"/>
    <property type="molecule type" value="Genomic_DNA"/>
</dbReference>
<evidence type="ECO:0000313" key="2">
    <source>
        <dbReference type="EMBL" id="MBK1657804.1"/>
    </source>
</evidence>
<dbReference type="Proteomes" id="UP000697995">
    <property type="component" value="Unassembled WGS sequence"/>
</dbReference>
<keyword evidence="1" id="KW-0472">Membrane</keyword>
<name>A0ABS1CTU7_9PROT</name>
<gene>
    <name evidence="2" type="ORF">CKO45_06115</name>
</gene>
<evidence type="ECO:0000256" key="1">
    <source>
        <dbReference type="SAM" id="Phobius"/>
    </source>
</evidence>
<reference evidence="2 3" key="1">
    <citation type="journal article" date="2020" name="Microorganisms">
        <title>Osmotic Adaptation and Compatible Solute Biosynthesis of Phototrophic Bacteria as Revealed from Genome Analyses.</title>
        <authorList>
            <person name="Imhoff J.F."/>
            <person name="Rahn T."/>
            <person name="Kunzel S."/>
            <person name="Keller A."/>
            <person name="Neulinger S.C."/>
        </authorList>
    </citation>
    <scope>NUCLEOTIDE SEQUENCE [LARGE SCALE GENOMIC DNA]</scope>
    <source>
        <strain evidence="2 3">DSM 15382</strain>
    </source>
</reference>
<evidence type="ECO:0000313" key="3">
    <source>
        <dbReference type="Proteomes" id="UP000697995"/>
    </source>
</evidence>